<dbReference type="Gene3D" id="2.60.40.1120">
    <property type="entry name" value="Carboxypeptidase-like, regulatory domain"/>
    <property type="match status" value="1"/>
</dbReference>
<dbReference type="SUPFAM" id="SSF49464">
    <property type="entry name" value="Carboxypeptidase regulatory domain-like"/>
    <property type="match status" value="1"/>
</dbReference>
<dbReference type="SUPFAM" id="SSF56935">
    <property type="entry name" value="Porins"/>
    <property type="match status" value="1"/>
</dbReference>
<feature type="chain" id="PRO_5003324254" description="Outer membrane protein beta-barrel domain-containing protein" evidence="1">
    <location>
        <begin position="20"/>
        <end position="880"/>
    </location>
</feature>
<dbReference type="RefSeq" id="WP_006800442.1">
    <property type="nucleotide sequence ID" value="NZ_GL891986.1"/>
</dbReference>
<gene>
    <name evidence="2" type="ORF">HMPREF9455_02912</name>
</gene>
<dbReference type="HOGENOM" id="CLU_012729_2_0_10"/>
<feature type="signal peptide" evidence="1">
    <location>
        <begin position="1"/>
        <end position="19"/>
    </location>
</feature>
<evidence type="ECO:0000256" key="1">
    <source>
        <dbReference type="SAM" id="SignalP"/>
    </source>
</evidence>
<evidence type="ECO:0000313" key="3">
    <source>
        <dbReference type="Proteomes" id="UP000004913"/>
    </source>
</evidence>
<comment type="caution">
    <text evidence="2">The sequence shown here is derived from an EMBL/GenBank/DDBJ whole genome shotgun (WGS) entry which is preliminary data.</text>
</comment>
<evidence type="ECO:0000313" key="2">
    <source>
        <dbReference type="EMBL" id="EGK00638.1"/>
    </source>
</evidence>
<dbReference type="Proteomes" id="UP000004913">
    <property type="component" value="Unassembled WGS sequence"/>
</dbReference>
<keyword evidence="1" id="KW-0732">Signal</keyword>
<dbReference type="InterPro" id="IPR008969">
    <property type="entry name" value="CarboxyPept-like_regulatory"/>
</dbReference>
<accession>F5J0P5</accession>
<proteinExistence type="predicted"/>
<sequence length="880" mass="99840">MMKKYLLTLFILISGFTHAQTVIKGIVLDEGNNPVPDINVTLQEKGRSLMLGYVLTDETGKYKIEYKGKSDSIVIIVSGFNIGKQSKTVSNRSQDVNFSIIQESIVLNEVKIKPPKIRQAGDTLNYMVESFSDANDRTIGDVLKKMPGIQVKDDGAILYQDRPINKFYIENADLLQGRYGIATNNIEAKDVSTVQVMENHQPVKALKDREFSEDAAINLKLKDSAKGTLIANAQAGVGAAPLLWNNELTGMYIAKKLQNITTYKGNNSGDDAGRELNSFYSGDASRMKSSSLLNVQAPSSPSISEKRYLDNQANMASFNNLWSLKTDYQLTANVNYLNDYQQKSSYAYTENYLPNDETIKIEELLNSRLRKERMGADIQLNANKEKYYFNNLLKFEGIWDRERGDAISTDSVYQRLKKPSYGISNTFNLVKTNEKHTWTFYSFNGYNTSTQTLRVQPVLYQQLFDPVPSPEAMVQEAERNDFASYNRVTWGLGKGTIKQNYTFGFDADLQQLKSALQADTKSGSGNLPDTLRNDIKQNKFVWKFSPNYTYSKGYKLNISLSLPLSYTILDTDNNVSDKKENKGYLFFNPSLFASYKLSAYWDSYLNAGYSNSTGSLNNMYTGYIMSSYRNLLRNDGELFRQQSQNYSLVLNYRNPITTLFGMANISYYRNKVNLLYDYYYSGILKLQSTIDMPNTTSGINASVHGSKEIESINTTVFIGGGYNNSQSSQINQGELIDYSSQSFSVSPRFLTKFSSSVSFEYSIRYTQSQSRIKDSSRSFDPIRITSQNAQLNIFPLKGLVINLRYENFYNNTITSGSRSMSFGDIGAKYKWKKAEIILDCTNIFNSGQYISTSYSDVSRYYYSYNLRPAEVLLKVRFKLK</sequence>
<protein>
    <recommendedName>
        <fullName evidence="4">Outer membrane protein beta-barrel domain-containing protein</fullName>
    </recommendedName>
</protein>
<evidence type="ECO:0008006" key="4">
    <source>
        <dbReference type="Google" id="ProtNLM"/>
    </source>
</evidence>
<reference evidence="2 3" key="1">
    <citation type="submission" date="2011-04" db="EMBL/GenBank/DDBJ databases">
        <title>The Genome Sequence of Dysgonomonas gadei ATCC BAA-286.</title>
        <authorList>
            <consortium name="The Broad Institute Genome Sequencing Platform"/>
            <person name="Earl A."/>
            <person name="Ward D."/>
            <person name="Feldgarden M."/>
            <person name="Gevers D."/>
            <person name="Pudlo N."/>
            <person name="Martens E."/>
            <person name="Allen-Vercoe E."/>
            <person name="Young S.K."/>
            <person name="Zeng Q."/>
            <person name="Gargeya S."/>
            <person name="Fitzgerald M."/>
            <person name="Haas B."/>
            <person name="Abouelleil A."/>
            <person name="Alvarado L."/>
            <person name="Arachchi H.M."/>
            <person name="Berlin A."/>
            <person name="Brown A."/>
            <person name="Chapman S.B."/>
            <person name="Chen Z."/>
            <person name="Dunbar C."/>
            <person name="Freedman E."/>
            <person name="Gearin G."/>
            <person name="Gellesch M."/>
            <person name="Goldberg J."/>
            <person name="Griggs A."/>
            <person name="Gujja S."/>
            <person name="Heiman D."/>
            <person name="Howarth C."/>
            <person name="Larson L."/>
            <person name="Lui A."/>
            <person name="MacDonald P.J.P."/>
            <person name="Mehta T."/>
            <person name="Montmayeur A."/>
            <person name="Murphy C."/>
            <person name="Neiman D."/>
            <person name="Pearson M."/>
            <person name="Priest M."/>
            <person name="Roberts A."/>
            <person name="Saif S."/>
            <person name="Shea T."/>
            <person name="Shenoy N."/>
            <person name="Sisk P."/>
            <person name="Stolte C."/>
            <person name="Sykes S."/>
            <person name="Yandava C."/>
            <person name="Wortman J."/>
            <person name="Nusbaum C."/>
            <person name="Birren B."/>
        </authorList>
    </citation>
    <scope>NUCLEOTIDE SEQUENCE [LARGE SCALE GENOMIC DNA]</scope>
    <source>
        <strain evidence="2 3">ATCC BAA-286</strain>
    </source>
</reference>
<dbReference type="STRING" id="742766.HMPREF9455_02912"/>
<dbReference type="OrthoDB" id="8727862at2"/>
<organism evidence="2 3">
    <name type="scientific">Dysgonomonas gadei ATCC BAA-286</name>
    <dbReference type="NCBI Taxonomy" id="742766"/>
    <lineage>
        <taxon>Bacteria</taxon>
        <taxon>Pseudomonadati</taxon>
        <taxon>Bacteroidota</taxon>
        <taxon>Bacteroidia</taxon>
        <taxon>Bacteroidales</taxon>
        <taxon>Dysgonomonadaceae</taxon>
        <taxon>Dysgonomonas</taxon>
    </lineage>
</organism>
<dbReference type="eggNOG" id="COG4773">
    <property type="taxonomic scope" value="Bacteria"/>
</dbReference>
<keyword evidence="3" id="KW-1185">Reference proteome</keyword>
<name>F5J0P5_9BACT</name>
<dbReference type="AlphaFoldDB" id="F5J0P5"/>
<dbReference type="EMBL" id="ADLV01000035">
    <property type="protein sequence ID" value="EGK00638.1"/>
    <property type="molecule type" value="Genomic_DNA"/>
</dbReference>